<feature type="non-terminal residue" evidence="1">
    <location>
        <position position="257"/>
    </location>
</feature>
<comment type="caution">
    <text evidence="1">The sequence shown here is derived from an EMBL/GenBank/DDBJ whole genome shotgun (WGS) entry which is preliminary data.</text>
</comment>
<reference evidence="1" key="1">
    <citation type="submission" date="2024-09" db="EMBL/GenBank/DDBJ databases">
        <title>Black Yeasts Isolated from many extreme environments.</title>
        <authorList>
            <person name="Coleine C."/>
            <person name="Stajich J.E."/>
            <person name="Selbmann L."/>
        </authorList>
    </citation>
    <scope>NUCLEOTIDE SEQUENCE</scope>
    <source>
        <strain evidence="1">CCFEE 5737</strain>
    </source>
</reference>
<protein>
    <submittedName>
        <fullName evidence="1">Uncharacterized protein</fullName>
    </submittedName>
</protein>
<name>A0ACC3CVH0_9PEZI</name>
<evidence type="ECO:0000313" key="2">
    <source>
        <dbReference type="Proteomes" id="UP001186974"/>
    </source>
</evidence>
<gene>
    <name evidence="1" type="ORF">LTS18_014143</name>
</gene>
<dbReference type="Proteomes" id="UP001186974">
    <property type="component" value="Unassembled WGS sequence"/>
</dbReference>
<organism evidence="1 2">
    <name type="scientific">Coniosporium uncinatum</name>
    <dbReference type="NCBI Taxonomy" id="93489"/>
    <lineage>
        <taxon>Eukaryota</taxon>
        <taxon>Fungi</taxon>
        <taxon>Dikarya</taxon>
        <taxon>Ascomycota</taxon>
        <taxon>Pezizomycotina</taxon>
        <taxon>Dothideomycetes</taxon>
        <taxon>Dothideomycetes incertae sedis</taxon>
        <taxon>Coniosporium</taxon>
    </lineage>
</organism>
<accession>A0ACC3CVH0</accession>
<keyword evidence="2" id="KW-1185">Reference proteome</keyword>
<dbReference type="EMBL" id="JAWDJW010010817">
    <property type="protein sequence ID" value="KAK3045272.1"/>
    <property type="molecule type" value="Genomic_DNA"/>
</dbReference>
<evidence type="ECO:0000313" key="1">
    <source>
        <dbReference type="EMBL" id="KAK3045272.1"/>
    </source>
</evidence>
<proteinExistence type="predicted"/>
<sequence length="257" mass="29099">MLECYLRLVAHLCRQSHKARDFVLRNSEFQLQPILLHLCSSDIKRHLRACAFNALASLLTEKSPEIGGDLWVNLDRWVRGTQPASSGFARPPVGQLPPERTQDMVFRIISSTFEESNSFVGLLHELVKPYATDKGLDDRLPFPESLGQAYRMPGIDAYIDFALGTIFGDITLLLTDPIQQRMLRLNCLSFMATCLSTFNEDLVILANRSNIPVDATIETSTLAQYVRLHPFARVMEWLFNDKVLKALFLAAQQNVED</sequence>